<comment type="function">
    <text evidence="9">Involved in targeting and insertion of nascent membrane proteins into the cytoplasmic membrane. Acts as a receptor for the complex formed by the signal recognition particle (SRP) and the ribosome-nascent chain (RNC). Interaction with SRP-RNC leads to the transfer of the RNC complex to the Sec translocase for insertion into the membrane, the hydrolysis of GTP by both Ffh and FtsY, and the dissociation of the SRP-FtsY complex into the individual components.</text>
</comment>
<organism evidence="12 13">
    <name type="scientific">Pandoraea capi</name>
    <dbReference type="NCBI Taxonomy" id="2508286"/>
    <lineage>
        <taxon>Bacteria</taxon>
        <taxon>Pseudomonadati</taxon>
        <taxon>Pseudomonadota</taxon>
        <taxon>Betaproteobacteria</taxon>
        <taxon>Burkholderiales</taxon>
        <taxon>Burkholderiaceae</taxon>
        <taxon>Pandoraea</taxon>
    </lineage>
</organism>
<keyword evidence="13" id="KW-1185">Reference proteome</keyword>
<dbReference type="SUPFAM" id="SSF47364">
    <property type="entry name" value="Domain of the SRP/SRP receptor G-proteins"/>
    <property type="match status" value="1"/>
</dbReference>
<dbReference type="InterPro" id="IPR027417">
    <property type="entry name" value="P-loop_NTPase"/>
</dbReference>
<sequence length="502" mass="51419">MFSFFKRFKSGGNKAAETSPAPTESQASPDAETPVASPAAPSAPSAPPAQPPQASTPPAVETAPVQPAAPTPATRAVEAAPVAQPVPPVAEPTPAAPVAPVAAPVENAAPSEPAQANFPTPAAPIEAVPAVTPHIAETPAPEPVPTPAPVEAAEAAEAVAAAAPIEAAEAIDPPAAAPAPVVVKDSQGEAIGEIVAAPAPAPAAKRSWLTRLKAGLSKTSAGLTGIFVGVKVDENLFEELEGALLMSDAGVEATTFLLDALRKKVKTERLTEGEQVKRALHDLLVELLRPLEQSLVLGREAPMVVMIAGVNGAGKTTSIGKLAKHFQHYGQSVLLAAGDTFRAAAREQLAIWGERNNVAVVAQESGDPAAVVFDAVSAARARKIDIVMADTAGRLPTQLHLMEELKKIKRVLGKAADGAPHEVLLVIDANTGQNALAQVKAFDDALTLTGLIVTKLDGTAKGGILAAIARQRPVPVYFIGVGEKVEDLQPFSAREFADALLG</sequence>
<gene>
    <name evidence="9" type="primary">ftsY</name>
    <name evidence="12" type="ORF">PCA20602_01974</name>
</gene>
<dbReference type="Pfam" id="PF00448">
    <property type="entry name" value="SRP54"/>
    <property type="match status" value="1"/>
</dbReference>
<feature type="compositionally biased region" description="Pro residues" evidence="10">
    <location>
        <begin position="44"/>
        <end position="55"/>
    </location>
</feature>
<dbReference type="HAMAP" id="MF_00920">
    <property type="entry name" value="FtsY"/>
    <property type="match status" value="1"/>
</dbReference>
<feature type="binding site" evidence="9">
    <location>
        <begin position="390"/>
        <end position="394"/>
    </location>
    <ligand>
        <name>GTP</name>
        <dbReference type="ChEBI" id="CHEBI:37565"/>
    </ligand>
</feature>
<dbReference type="InterPro" id="IPR013822">
    <property type="entry name" value="Signal_recog_particl_SRP54_hlx"/>
</dbReference>
<comment type="subunit">
    <text evidence="9">Part of the signal recognition particle protein translocation system, which is composed of SRP and FtsY. SRP is a ribonucleoprotein composed of Ffh and a 4.5S RNA molecule.</text>
</comment>
<dbReference type="InterPro" id="IPR042101">
    <property type="entry name" value="SRP54_N_sf"/>
</dbReference>
<dbReference type="Gene3D" id="1.20.120.140">
    <property type="entry name" value="Signal recognition particle SRP54, nucleotide-binding domain"/>
    <property type="match status" value="1"/>
</dbReference>
<evidence type="ECO:0000313" key="12">
    <source>
        <dbReference type="EMBL" id="VVD97688.1"/>
    </source>
</evidence>
<evidence type="ECO:0000256" key="6">
    <source>
        <dbReference type="ARBA" id="ARBA00023136"/>
    </source>
</evidence>
<keyword evidence="1 9" id="KW-1003">Cell membrane</keyword>
<dbReference type="PANTHER" id="PTHR43134:SF1">
    <property type="entry name" value="SIGNAL RECOGNITION PARTICLE RECEPTOR SUBUNIT ALPHA"/>
    <property type="match status" value="1"/>
</dbReference>
<feature type="domain" description="SRP54-type proteins GTP-binding" evidence="11">
    <location>
        <begin position="475"/>
        <end position="488"/>
    </location>
</feature>
<feature type="compositionally biased region" description="Low complexity" evidence="10">
    <location>
        <begin position="56"/>
        <end position="80"/>
    </location>
</feature>
<dbReference type="Proteomes" id="UP000366065">
    <property type="component" value="Unassembled WGS sequence"/>
</dbReference>
<evidence type="ECO:0000256" key="8">
    <source>
        <dbReference type="ARBA" id="ARBA00048027"/>
    </source>
</evidence>
<keyword evidence="5 9" id="KW-0342">GTP-binding</keyword>
<evidence type="ECO:0000256" key="7">
    <source>
        <dbReference type="ARBA" id="ARBA00023170"/>
    </source>
</evidence>
<comment type="caution">
    <text evidence="12">The sequence shown here is derived from an EMBL/GenBank/DDBJ whole genome shotgun (WGS) entry which is preliminary data.</text>
</comment>
<feature type="compositionally biased region" description="Low complexity" evidence="10">
    <location>
        <begin position="33"/>
        <end position="43"/>
    </location>
</feature>
<feature type="binding site" evidence="9">
    <location>
        <begin position="454"/>
        <end position="457"/>
    </location>
    <ligand>
        <name>GTP</name>
        <dbReference type="ChEBI" id="CHEBI:37565"/>
    </ligand>
</feature>
<dbReference type="SUPFAM" id="SSF52540">
    <property type="entry name" value="P-loop containing nucleoside triphosphate hydrolases"/>
    <property type="match status" value="1"/>
</dbReference>
<dbReference type="SMART" id="SM00382">
    <property type="entry name" value="AAA"/>
    <property type="match status" value="1"/>
</dbReference>
<feature type="region of interest" description="Disordered" evidence="10">
    <location>
        <begin position="1"/>
        <end position="80"/>
    </location>
</feature>
<keyword evidence="2 9" id="KW-0963">Cytoplasm</keyword>
<dbReference type="EC" id="3.6.5.4" evidence="9"/>
<keyword evidence="6 9" id="KW-0472">Membrane</keyword>
<evidence type="ECO:0000256" key="5">
    <source>
        <dbReference type="ARBA" id="ARBA00023134"/>
    </source>
</evidence>
<accession>A0ABY6VWL6</accession>
<evidence type="ECO:0000256" key="3">
    <source>
        <dbReference type="ARBA" id="ARBA00022741"/>
    </source>
</evidence>
<evidence type="ECO:0000256" key="2">
    <source>
        <dbReference type="ARBA" id="ARBA00022490"/>
    </source>
</evidence>
<evidence type="ECO:0000256" key="1">
    <source>
        <dbReference type="ARBA" id="ARBA00022475"/>
    </source>
</evidence>
<dbReference type="InterPro" id="IPR003593">
    <property type="entry name" value="AAA+_ATPase"/>
</dbReference>
<dbReference type="CDD" id="cd17874">
    <property type="entry name" value="FtsY"/>
    <property type="match status" value="1"/>
</dbReference>
<dbReference type="Gene3D" id="3.40.50.300">
    <property type="entry name" value="P-loop containing nucleotide triphosphate hydrolases"/>
    <property type="match status" value="1"/>
</dbReference>
<evidence type="ECO:0000259" key="11">
    <source>
        <dbReference type="PROSITE" id="PS00300"/>
    </source>
</evidence>
<name>A0ABY6VWL6_9BURK</name>
<dbReference type="SMART" id="SM00962">
    <property type="entry name" value="SRP54"/>
    <property type="match status" value="1"/>
</dbReference>
<evidence type="ECO:0000256" key="9">
    <source>
        <dbReference type="HAMAP-Rule" id="MF_00920"/>
    </source>
</evidence>
<reference evidence="12 13" key="1">
    <citation type="submission" date="2019-08" db="EMBL/GenBank/DDBJ databases">
        <authorList>
            <person name="Peeters C."/>
        </authorList>
    </citation>
    <scope>NUCLEOTIDE SEQUENCE [LARGE SCALE GENOMIC DNA]</scope>
    <source>
        <strain evidence="12 13">LMG 20602</strain>
    </source>
</reference>
<dbReference type="SMART" id="SM00963">
    <property type="entry name" value="SRP54_N"/>
    <property type="match status" value="1"/>
</dbReference>
<comment type="similarity">
    <text evidence="9">Belongs to the GTP-binding SRP family. FtsY subfamily.</text>
</comment>
<evidence type="ECO:0000313" key="13">
    <source>
        <dbReference type="Proteomes" id="UP000366065"/>
    </source>
</evidence>
<dbReference type="InterPro" id="IPR036225">
    <property type="entry name" value="SRP/SRP_N"/>
</dbReference>
<keyword evidence="3 9" id="KW-0547">Nucleotide-binding</keyword>
<dbReference type="PROSITE" id="PS00300">
    <property type="entry name" value="SRP54"/>
    <property type="match status" value="1"/>
</dbReference>
<dbReference type="InterPro" id="IPR000897">
    <property type="entry name" value="SRP54_GTPase_dom"/>
</dbReference>
<evidence type="ECO:0000256" key="4">
    <source>
        <dbReference type="ARBA" id="ARBA00022801"/>
    </source>
</evidence>
<dbReference type="Pfam" id="PF02881">
    <property type="entry name" value="SRP54_N"/>
    <property type="match status" value="1"/>
</dbReference>
<dbReference type="EMBL" id="CABPRV010000003">
    <property type="protein sequence ID" value="VVD97688.1"/>
    <property type="molecule type" value="Genomic_DNA"/>
</dbReference>
<keyword evidence="7 9" id="KW-0675">Receptor</keyword>
<comment type="catalytic activity">
    <reaction evidence="8 9">
        <text>GTP + H2O = GDP + phosphate + H(+)</text>
        <dbReference type="Rhea" id="RHEA:19669"/>
        <dbReference type="ChEBI" id="CHEBI:15377"/>
        <dbReference type="ChEBI" id="CHEBI:15378"/>
        <dbReference type="ChEBI" id="CHEBI:37565"/>
        <dbReference type="ChEBI" id="CHEBI:43474"/>
        <dbReference type="ChEBI" id="CHEBI:58189"/>
        <dbReference type="EC" id="3.6.5.4"/>
    </reaction>
</comment>
<comment type="subcellular location">
    <subcellularLocation>
        <location evidence="9">Cell membrane</location>
        <topology evidence="9">Peripheral membrane protein</topology>
        <orientation evidence="9">Cytoplasmic side</orientation>
    </subcellularLocation>
    <subcellularLocation>
        <location evidence="9">Cytoplasm</location>
    </subcellularLocation>
</comment>
<dbReference type="InterPro" id="IPR004390">
    <property type="entry name" value="SR_rcpt_FtsY"/>
</dbReference>
<feature type="binding site" evidence="9">
    <location>
        <begin position="309"/>
        <end position="316"/>
    </location>
    <ligand>
        <name>GTP</name>
        <dbReference type="ChEBI" id="CHEBI:37565"/>
    </ligand>
</feature>
<proteinExistence type="inferred from homology"/>
<protein>
    <recommendedName>
        <fullName evidence="9">Signal recognition particle receptor FtsY</fullName>
        <shortName evidence="9">SRP receptor</shortName>
        <ecNumber evidence="9">3.6.5.4</ecNumber>
    </recommendedName>
</protein>
<evidence type="ECO:0000256" key="10">
    <source>
        <dbReference type="SAM" id="MobiDB-lite"/>
    </source>
</evidence>
<dbReference type="NCBIfam" id="TIGR00064">
    <property type="entry name" value="ftsY"/>
    <property type="match status" value="1"/>
</dbReference>
<dbReference type="PANTHER" id="PTHR43134">
    <property type="entry name" value="SIGNAL RECOGNITION PARTICLE RECEPTOR SUBUNIT ALPHA"/>
    <property type="match status" value="1"/>
</dbReference>
<keyword evidence="4 9" id="KW-0378">Hydrolase</keyword>